<protein>
    <submittedName>
        <fullName evidence="2">Uncharacterized protein</fullName>
    </submittedName>
</protein>
<gene>
    <name evidence="2" type="ORF">GCM10022204_02220</name>
</gene>
<comment type="caution">
    <text evidence="2">The sequence shown here is derived from an EMBL/GenBank/DDBJ whole genome shotgun (WGS) entry which is preliminary data.</text>
</comment>
<evidence type="ECO:0000256" key="1">
    <source>
        <dbReference type="SAM" id="MobiDB-lite"/>
    </source>
</evidence>
<evidence type="ECO:0000313" key="2">
    <source>
        <dbReference type="EMBL" id="GAA3690787.1"/>
    </source>
</evidence>
<evidence type="ECO:0000313" key="3">
    <source>
        <dbReference type="Proteomes" id="UP001500051"/>
    </source>
</evidence>
<feature type="region of interest" description="Disordered" evidence="1">
    <location>
        <begin position="26"/>
        <end position="63"/>
    </location>
</feature>
<sequence>MPCAGDEIALVMCAVVAEPRDLHRLANDHPVEGLQATAPSKQDSDLTASGRRDTPDHGGRTYR</sequence>
<reference evidence="3" key="1">
    <citation type="journal article" date="2019" name="Int. J. Syst. Evol. Microbiol.">
        <title>The Global Catalogue of Microorganisms (GCM) 10K type strain sequencing project: providing services to taxonomists for standard genome sequencing and annotation.</title>
        <authorList>
            <consortium name="The Broad Institute Genomics Platform"/>
            <consortium name="The Broad Institute Genome Sequencing Center for Infectious Disease"/>
            <person name="Wu L."/>
            <person name="Ma J."/>
        </authorList>
    </citation>
    <scope>NUCLEOTIDE SEQUENCE [LARGE SCALE GENOMIC DNA]</scope>
    <source>
        <strain evidence="3">JCM 16548</strain>
    </source>
</reference>
<organism evidence="2 3">
    <name type="scientific">Microlunatus aurantiacus</name>
    <dbReference type="NCBI Taxonomy" id="446786"/>
    <lineage>
        <taxon>Bacteria</taxon>
        <taxon>Bacillati</taxon>
        <taxon>Actinomycetota</taxon>
        <taxon>Actinomycetes</taxon>
        <taxon>Propionibacteriales</taxon>
        <taxon>Propionibacteriaceae</taxon>
        <taxon>Microlunatus</taxon>
    </lineage>
</organism>
<accession>A0ABP7CKY1</accession>
<feature type="compositionally biased region" description="Basic and acidic residues" evidence="1">
    <location>
        <begin position="50"/>
        <end position="63"/>
    </location>
</feature>
<name>A0ABP7CKY1_9ACTN</name>
<keyword evidence="3" id="KW-1185">Reference proteome</keyword>
<dbReference type="Proteomes" id="UP001500051">
    <property type="component" value="Unassembled WGS sequence"/>
</dbReference>
<proteinExistence type="predicted"/>
<feature type="compositionally biased region" description="Polar residues" evidence="1">
    <location>
        <begin position="37"/>
        <end position="47"/>
    </location>
</feature>
<dbReference type="EMBL" id="BAAAYX010000002">
    <property type="protein sequence ID" value="GAA3690787.1"/>
    <property type="molecule type" value="Genomic_DNA"/>
</dbReference>